<dbReference type="Proteomes" id="UP000016412">
    <property type="component" value="Unassembled WGS sequence"/>
</dbReference>
<dbReference type="EMBL" id="AVQI01000022">
    <property type="protein sequence ID" value="ERK04414.1"/>
    <property type="molecule type" value="Genomic_DNA"/>
</dbReference>
<dbReference type="OrthoDB" id="2928696at2"/>
<sequence length="85" mass="9174">MSKNHRGTGLRSLPSRGRDECPVCHKTNIKVLYEVEIDGQKVKVCKFCNAAMKNKARKEAPAKEPVAAAPAAEANEAPAETPAEN</sequence>
<evidence type="ECO:0000313" key="5">
    <source>
        <dbReference type="Proteomes" id="UP000016646"/>
    </source>
</evidence>
<feature type="region of interest" description="Disordered" evidence="1">
    <location>
        <begin position="55"/>
        <end position="85"/>
    </location>
</feature>
<feature type="compositionally biased region" description="Low complexity" evidence="1">
    <location>
        <begin position="63"/>
        <end position="85"/>
    </location>
</feature>
<dbReference type="eggNOG" id="ENOG5033FN4">
    <property type="taxonomic scope" value="Bacteria"/>
</dbReference>
<evidence type="ECO:0000256" key="1">
    <source>
        <dbReference type="SAM" id="MobiDB-lite"/>
    </source>
</evidence>
<organism evidence="2 4">
    <name type="scientific">Treponema socranskii subsp. socranskii VPI DR56BR1116 = ATCC 35536</name>
    <dbReference type="NCBI Taxonomy" id="1125725"/>
    <lineage>
        <taxon>Bacteria</taxon>
        <taxon>Pseudomonadati</taxon>
        <taxon>Spirochaetota</taxon>
        <taxon>Spirochaetia</taxon>
        <taxon>Spirochaetales</taxon>
        <taxon>Treponemataceae</taxon>
        <taxon>Treponema</taxon>
    </lineage>
</organism>
<evidence type="ECO:0000313" key="3">
    <source>
        <dbReference type="EMBL" id="ERK04414.1"/>
    </source>
</evidence>
<dbReference type="STRING" id="1125725.HMPREF1325_0933"/>
<evidence type="ECO:0000313" key="4">
    <source>
        <dbReference type="Proteomes" id="UP000016412"/>
    </source>
</evidence>
<dbReference type="AlphaFoldDB" id="U1FJ50"/>
<gene>
    <name evidence="3" type="ORF">HMPREF0860_1699</name>
    <name evidence="2" type="ORF">HMPREF1325_0933</name>
</gene>
<dbReference type="Proteomes" id="UP000016646">
    <property type="component" value="Unassembled WGS sequence"/>
</dbReference>
<reference evidence="4 5" key="1">
    <citation type="submission" date="2013-08" db="EMBL/GenBank/DDBJ databases">
        <authorList>
            <person name="Durkin A.S."/>
            <person name="Haft D.R."/>
            <person name="McCorrison J."/>
            <person name="Torralba M."/>
            <person name="Gillis M."/>
            <person name="Haft D.H."/>
            <person name="Methe B."/>
            <person name="Sutton G."/>
            <person name="Nelson K.E."/>
        </authorList>
    </citation>
    <scope>NUCLEOTIDE SEQUENCE [LARGE SCALE GENOMIC DNA]</scope>
    <source>
        <strain evidence="3 5">ATCC 35536</strain>
        <strain evidence="2 4">VPI DR56BR1116</strain>
    </source>
</reference>
<comment type="caution">
    <text evidence="2">The sequence shown here is derived from an EMBL/GenBank/DDBJ whole genome shotgun (WGS) entry which is preliminary data.</text>
</comment>
<dbReference type="PATRIC" id="fig|1125725.3.peg.2255"/>
<name>U1FJ50_TRESO</name>
<proteinExistence type="predicted"/>
<keyword evidence="5" id="KW-1185">Reference proteome</keyword>
<dbReference type="EMBL" id="AUZJ01000058">
    <property type="protein sequence ID" value="ERF59778.1"/>
    <property type="molecule type" value="Genomic_DNA"/>
</dbReference>
<evidence type="ECO:0000313" key="2">
    <source>
        <dbReference type="EMBL" id="ERF59778.1"/>
    </source>
</evidence>
<protein>
    <recommendedName>
        <fullName evidence="6">50S ribosomal protein L24</fullName>
    </recommendedName>
</protein>
<evidence type="ECO:0008006" key="6">
    <source>
        <dbReference type="Google" id="ProtNLM"/>
    </source>
</evidence>
<dbReference type="RefSeq" id="WP_021331256.1">
    <property type="nucleotide sequence ID" value="NZ_AUZJ01000058.1"/>
</dbReference>
<accession>U1FJ50</accession>